<evidence type="ECO:0000313" key="3">
    <source>
        <dbReference type="EMBL" id="CAF4072520.1"/>
    </source>
</evidence>
<reference evidence="4" key="1">
    <citation type="submission" date="2021-02" db="EMBL/GenBank/DDBJ databases">
        <authorList>
            <person name="Nowell W R."/>
        </authorList>
    </citation>
    <scope>NUCLEOTIDE SEQUENCE</scope>
</reference>
<feature type="transmembrane region" description="Helical" evidence="1">
    <location>
        <begin position="67"/>
        <end position="93"/>
    </location>
</feature>
<dbReference type="EMBL" id="CAJOBJ010027160">
    <property type="protein sequence ID" value="CAF4250967.1"/>
    <property type="molecule type" value="Genomic_DNA"/>
</dbReference>
<keyword evidence="1" id="KW-1133">Transmembrane helix</keyword>
<dbReference type="Proteomes" id="UP000663855">
    <property type="component" value="Unassembled WGS sequence"/>
</dbReference>
<keyword evidence="7" id="KW-1185">Reference proteome</keyword>
<protein>
    <submittedName>
        <fullName evidence="4">Uncharacterized protein</fullName>
    </submittedName>
</protein>
<keyword evidence="1" id="KW-0472">Membrane</keyword>
<evidence type="ECO:0000313" key="2">
    <source>
        <dbReference type="EMBL" id="CAF1574954.1"/>
    </source>
</evidence>
<dbReference type="Proteomes" id="UP000663866">
    <property type="component" value="Unassembled WGS sequence"/>
</dbReference>
<dbReference type="EMBL" id="CAJOBG010003699">
    <property type="protein sequence ID" value="CAF4076595.1"/>
    <property type="molecule type" value="Genomic_DNA"/>
</dbReference>
<evidence type="ECO:0000313" key="5">
    <source>
        <dbReference type="EMBL" id="CAF4250967.1"/>
    </source>
</evidence>
<evidence type="ECO:0000256" key="1">
    <source>
        <dbReference type="SAM" id="Phobius"/>
    </source>
</evidence>
<evidence type="ECO:0000313" key="4">
    <source>
        <dbReference type="EMBL" id="CAF4076595.1"/>
    </source>
</evidence>
<proteinExistence type="predicted"/>
<accession>A0A819TEK6</accession>
<dbReference type="Proteomes" id="UP000663842">
    <property type="component" value="Unassembled WGS sequence"/>
</dbReference>
<organism evidence="4 7">
    <name type="scientific">Rotaria magnacalcarata</name>
    <dbReference type="NCBI Taxonomy" id="392030"/>
    <lineage>
        <taxon>Eukaryota</taxon>
        <taxon>Metazoa</taxon>
        <taxon>Spiralia</taxon>
        <taxon>Gnathifera</taxon>
        <taxon>Rotifera</taxon>
        <taxon>Eurotatoria</taxon>
        <taxon>Bdelloidea</taxon>
        <taxon>Philodinida</taxon>
        <taxon>Philodinidae</taxon>
        <taxon>Rotaria</taxon>
    </lineage>
</organism>
<dbReference type="EMBL" id="CAJNOV010015507">
    <property type="protein sequence ID" value="CAF1574954.1"/>
    <property type="molecule type" value="Genomic_DNA"/>
</dbReference>
<name>A0A819TEK6_9BILA</name>
<evidence type="ECO:0000313" key="7">
    <source>
        <dbReference type="Proteomes" id="UP000663866"/>
    </source>
</evidence>
<feature type="transmembrane region" description="Helical" evidence="1">
    <location>
        <begin position="141"/>
        <end position="165"/>
    </location>
</feature>
<dbReference type="AlphaFoldDB" id="A0A819TEK6"/>
<sequence>MTVNTISISQKMFLITIPTATILTTIAMLMPYWWSSDSFQVGLWRARSFSSAWMTIEPEIDTQEGRLLFILQTLSLISVILTNLSGLIWLATLIRRTYHTSLKSLLFQLFLIMFTFFCLSMMIFFVWSATKNTMDLMNLSYSFYLTMIIILFHTITIISLTINIAKFRTNHHTIQPHQFNEKISFAFNEPIV</sequence>
<dbReference type="Proteomes" id="UP000681967">
    <property type="component" value="Unassembled WGS sequence"/>
</dbReference>
<keyword evidence="1" id="KW-0812">Transmembrane</keyword>
<dbReference type="EMBL" id="CAJOBF010003072">
    <property type="protein sequence ID" value="CAF4072520.1"/>
    <property type="molecule type" value="Genomic_DNA"/>
</dbReference>
<feature type="transmembrane region" description="Helical" evidence="1">
    <location>
        <begin position="12"/>
        <end position="34"/>
    </location>
</feature>
<gene>
    <name evidence="6" type="ORF">BYL167_LOCUS27991</name>
    <name evidence="2" type="ORF">CJN711_LOCUS32328</name>
    <name evidence="5" type="ORF">GIL414_LOCUS23692</name>
    <name evidence="4" type="ORF">OVN521_LOCUS19514</name>
    <name evidence="3" type="ORF">UXM345_LOCUS20533</name>
</gene>
<dbReference type="Proteomes" id="UP000681720">
    <property type="component" value="Unassembled WGS sequence"/>
</dbReference>
<evidence type="ECO:0000313" key="6">
    <source>
        <dbReference type="EMBL" id="CAF4313787.1"/>
    </source>
</evidence>
<comment type="caution">
    <text evidence="4">The sequence shown here is derived from an EMBL/GenBank/DDBJ whole genome shotgun (WGS) entry which is preliminary data.</text>
</comment>
<feature type="transmembrane region" description="Helical" evidence="1">
    <location>
        <begin position="105"/>
        <end position="129"/>
    </location>
</feature>
<dbReference type="EMBL" id="CAJOBH010038160">
    <property type="protein sequence ID" value="CAF4313787.1"/>
    <property type="molecule type" value="Genomic_DNA"/>
</dbReference>